<keyword evidence="2" id="KW-1185">Reference proteome</keyword>
<gene>
    <name evidence="1" type="ORF">AURDEDRAFT_174762</name>
</gene>
<sequence>MNVDPAAYDLPYSQLNALANRFSLLGMGIPFYLSPQDLRDGRIFASLMSQLQAWFDVHGLQIWTTSTATCNSDRPRVKMLTIGKRDGRAYFKEMARDTSDLRFKDLSKKSFTKLLEEGMDVKLWLCPDGHELFVVSSLKRLPKSTSDPTQQLAHYLHPCSALRFYDGLDQLDAAVPPTVAGRCKSICSRLYPRPLSDASNTLWKPVPAWKGLAH</sequence>
<name>J0WTZ7_AURST</name>
<organism evidence="1 2">
    <name type="scientific">Auricularia subglabra (strain TFB-10046 / SS5)</name>
    <name type="common">White-rot fungus</name>
    <name type="synonym">Auricularia delicata (strain TFB10046)</name>
    <dbReference type="NCBI Taxonomy" id="717982"/>
    <lineage>
        <taxon>Eukaryota</taxon>
        <taxon>Fungi</taxon>
        <taxon>Dikarya</taxon>
        <taxon>Basidiomycota</taxon>
        <taxon>Agaricomycotina</taxon>
        <taxon>Agaricomycetes</taxon>
        <taxon>Auriculariales</taxon>
        <taxon>Auriculariaceae</taxon>
        <taxon>Auricularia</taxon>
    </lineage>
</organism>
<evidence type="ECO:0000313" key="1">
    <source>
        <dbReference type="EMBL" id="EJD36157.1"/>
    </source>
</evidence>
<dbReference type="Proteomes" id="UP000006514">
    <property type="component" value="Unassembled WGS sequence"/>
</dbReference>
<evidence type="ECO:0000313" key="2">
    <source>
        <dbReference type="Proteomes" id="UP000006514"/>
    </source>
</evidence>
<proteinExistence type="predicted"/>
<dbReference type="EMBL" id="JH687869">
    <property type="protein sequence ID" value="EJD36157.1"/>
    <property type="molecule type" value="Genomic_DNA"/>
</dbReference>
<dbReference type="InParanoid" id="J0WTZ7"/>
<dbReference type="KEGG" id="adl:AURDEDRAFT_174762"/>
<dbReference type="AlphaFoldDB" id="J0WTZ7"/>
<accession>J0WTZ7</accession>
<reference evidence="2" key="1">
    <citation type="journal article" date="2012" name="Science">
        <title>The Paleozoic origin of enzymatic lignin decomposition reconstructed from 31 fungal genomes.</title>
        <authorList>
            <person name="Floudas D."/>
            <person name="Binder M."/>
            <person name="Riley R."/>
            <person name="Barry K."/>
            <person name="Blanchette R.A."/>
            <person name="Henrissat B."/>
            <person name="Martinez A.T."/>
            <person name="Otillar R."/>
            <person name="Spatafora J.W."/>
            <person name="Yadav J.S."/>
            <person name="Aerts A."/>
            <person name="Benoit I."/>
            <person name="Boyd A."/>
            <person name="Carlson A."/>
            <person name="Copeland A."/>
            <person name="Coutinho P.M."/>
            <person name="de Vries R.P."/>
            <person name="Ferreira P."/>
            <person name="Findley K."/>
            <person name="Foster B."/>
            <person name="Gaskell J."/>
            <person name="Glotzer D."/>
            <person name="Gorecki P."/>
            <person name="Heitman J."/>
            <person name="Hesse C."/>
            <person name="Hori C."/>
            <person name="Igarashi K."/>
            <person name="Jurgens J.A."/>
            <person name="Kallen N."/>
            <person name="Kersten P."/>
            <person name="Kohler A."/>
            <person name="Kuees U."/>
            <person name="Kumar T.K.A."/>
            <person name="Kuo A."/>
            <person name="LaButti K."/>
            <person name="Larrondo L.F."/>
            <person name="Lindquist E."/>
            <person name="Ling A."/>
            <person name="Lombard V."/>
            <person name="Lucas S."/>
            <person name="Lundell T."/>
            <person name="Martin R."/>
            <person name="McLaughlin D.J."/>
            <person name="Morgenstern I."/>
            <person name="Morin E."/>
            <person name="Murat C."/>
            <person name="Nagy L.G."/>
            <person name="Nolan M."/>
            <person name="Ohm R.A."/>
            <person name="Patyshakuliyeva A."/>
            <person name="Rokas A."/>
            <person name="Ruiz-Duenas F.J."/>
            <person name="Sabat G."/>
            <person name="Salamov A."/>
            <person name="Samejima M."/>
            <person name="Schmutz J."/>
            <person name="Slot J.C."/>
            <person name="St John F."/>
            <person name="Stenlid J."/>
            <person name="Sun H."/>
            <person name="Sun S."/>
            <person name="Syed K."/>
            <person name="Tsang A."/>
            <person name="Wiebenga A."/>
            <person name="Young D."/>
            <person name="Pisabarro A."/>
            <person name="Eastwood D.C."/>
            <person name="Martin F."/>
            <person name="Cullen D."/>
            <person name="Grigoriev I.V."/>
            <person name="Hibbett D.S."/>
        </authorList>
    </citation>
    <scope>NUCLEOTIDE SEQUENCE [LARGE SCALE GENOMIC DNA]</scope>
    <source>
        <strain evidence="2">TFB10046</strain>
    </source>
</reference>
<protein>
    <submittedName>
        <fullName evidence="1">Uncharacterized protein</fullName>
    </submittedName>
</protein>